<dbReference type="InterPro" id="IPR029058">
    <property type="entry name" value="AB_hydrolase_fold"/>
</dbReference>
<gene>
    <name evidence="3" type="ORF">KHLLAP_LOCUS228</name>
</gene>
<feature type="transmembrane region" description="Helical" evidence="1">
    <location>
        <begin position="186"/>
        <end position="208"/>
    </location>
</feature>
<dbReference type="InterPro" id="IPR000073">
    <property type="entry name" value="AB_hydrolase_1"/>
</dbReference>
<feature type="transmembrane region" description="Helical" evidence="1">
    <location>
        <begin position="43"/>
        <end position="69"/>
    </location>
</feature>
<evidence type="ECO:0000259" key="2">
    <source>
        <dbReference type="Pfam" id="PF12697"/>
    </source>
</evidence>
<dbReference type="AlphaFoldDB" id="A0AAI8V7H7"/>
<reference evidence="3" key="1">
    <citation type="submission" date="2023-10" db="EMBL/GenBank/DDBJ databases">
        <authorList>
            <person name="Hackl T."/>
        </authorList>
    </citation>
    <scope>NUCLEOTIDE SEQUENCE</scope>
</reference>
<name>A0AAI8V7H7_9PEZI</name>
<dbReference type="Proteomes" id="UP001295740">
    <property type="component" value="Unassembled WGS sequence"/>
</dbReference>
<proteinExistence type="predicted"/>
<dbReference type="Pfam" id="PF12697">
    <property type="entry name" value="Abhydrolase_6"/>
    <property type="match status" value="1"/>
</dbReference>
<accession>A0AAI8V7H7</accession>
<organism evidence="3 4">
    <name type="scientific">Anthostomella pinea</name>
    <dbReference type="NCBI Taxonomy" id="933095"/>
    <lineage>
        <taxon>Eukaryota</taxon>
        <taxon>Fungi</taxon>
        <taxon>Dikarya</taxon>
        <taxon>Ascomycota</taxon>
        <taxon>Pezizomycotina</taxon>
        <taxon>Sordariomycetes</taxon>
        <taxon>Xylariomycetidae</taxon>
        <taxon>Xylariales</taxon>
        <taxon>Xylariaceae</taxon>
        <taxon>Anthostomella</taxon>
    </lineage>
</organism>
<keyword evidence="1" id="KW-1133">Transmembrane helix</keyword>
<keyword evidence="1" id="KW-0812">Transmembrane</keyword>
<comment type="caution">
    <text evidence="3">The sequence shown here is derived from an EMBL/GenBank/DDBJ whole genome shotgun (WGS) entry which is preliminary data.</text>
</comment>
<dbReference type="PANTHER" id="PTHR37471:SF1">
    <property type="entry name" value="AB HYDROLASE-1 DOMAIN-CONTAINING PROTEIN"/>
    <property type="match status" value="1"/>
</dbReference>
<evidence type="ECO:0000256" key="1">
    <source>
        <dbReference type="SAM" id="Phobius"/>
    </source>
</evidence>
<evidence type="ECO:0000313" key="4">
    <source>
        <dbReference type="Proteomes" id="UP001295740"/>
    </source>
</evidence>
<dbReference type="Gene3D" id="3.40.50.1820">
    <property type="entry name" value="alpha/beta hydrolase"/>
    <property type="match status" value="1"/>
</dbReference>
<feature type="transmembrane region" description="Helical" evidence="1">
    <location>
        <begin position="12"/>
        <end position="37"/>
    </location>
</feature>
<dbReference type="SUPFAM" id="SSF53474">
    <property type="entry name" value="alpha/beta-Hydrolases"/>
    <property type="match status" value="1"/>
</dbReference>
<feature type="domain" description="AB hydrolase-1" evidence="2">
    <location>
        <begin position="256"/>
        <end position="400"/>
    </location>
</feature>
<dbReference type="EMBL" id="CAUWAG010000003">
    <property type="protein sequence ID" value="CAJ2499760.1"/>
    <property type="molecule type" value="Genomic_DNA"/>
</dbReference>
<sequence>MIGTSFPEYFFIRTCIFLLQYTTPLCLLALAIVVAVGGGPAALSLPISIVLIAYCAIDLLYALFVYFPYNRRLKEEARHPPPLPPAERRALFLRVLDNVPDVRQYLRVWFLGADDSETRRENVRDFILWAFFDSWPGQESAEDDADLDDYIAEIEQRTGHRLEPGRGEAKSLRLTLDEVETRYRSVVWYFIVGLVDLVTHCLLVWYGFEHHAQPRSKFFSVIPLRLQDLLAGRKRSVAPQLNYWHRPHTATDKLPVVFLHGIGIGLSTYVPYLSSLNPSSDEGDQIGIIALEILPISFRLTHSPLSQPEFLSQITAIVDSHGWTEFVLVSHSYGSVLATHMLQSAILSPRIESIVLIDPVSILLHLPGVAYNFTRRKPRRANEWQLWYFASMDPGVAHCLGRHFHWKENIAWKEDLLQVVGKPAAEDGVDGSIGSARGERTRKVAVSLSERDLIVDTPTVAQYLAGDDEWMLSNDTRWQGGAHHVAGHDGESGRGHLTRDGIEMFWFPGLDHAQVFDVKESRNLLSSVTRRYCEA</sequence>
<keyword evidence="4" id="KW-1185">Reference proteome</keyword>
<protein>
    <submittedName>
        <fullName evidence="3">Uu.00g026130.m01.CDS01</fullName>
    </submittedName>
</protein>
<keyword evidence="1" id="KW-0472">Membrane</keyword>
<dbReference type="PANTHER" id="PTHR37471">
    <property type="entry name" value="UNNAMED PRODUCT"/>
    <property type="match status" value="1"/>
</dbReference>
<evidence type="ECO:0000313" key="3">
    <source>
        <dbReference type="EMBL" id="CAJ2499760.1"/>
    </source>
</evidence>